<protein>
    <submittedName>
        <fullName evidence="1">Uncharacterized protein</fullName>
    </submittedName>
</protein>
<sequence length="118" mass="13544">MCLADLAQHLGFSFPIVPREIVNRRTANRTVTGFGDITFHASEHRLNGFMVTPLIVRDEILPVPFLFIGNEFGELINFKFLIFRRMGIIESPLLKWDVSTDKVNKPAKLFMLVLNKLK</sequence>
<dbReference type="EMBL" id="JACOOS010000007">
    <property type="protein sequence ID" value="MBC5677601.1"/>
    <property type="molecule type" value="Genomic_DNA"/>
</dbReference>
<name>A0ABR7FSY8_9FIRM</name>
<evidence type="ECO:0000313" key="1">
    <source>
        <dbReference type="EMBL" id="MBC5677601.1"/>
    </source>
</evidence>
<comment type="caution">
    <text evidence="1">The sequence shown here is derived from an EMBL/GenBank/DDBJ whole genome shotgun (WGS) entry which is preliminary data.</text>
</comment>
<gene>
    <name evidence="1" type="ORF">H8S22_08250</name>
</gene>
<accession>A0ABR7FSY8</accession>
<dbReference type="Proteomes" id="UP000635828">
    <property type="component" value="Unassembled WGS sequence"/>
</dbReference>
<evidence type="ECO:0000313" key="2">
    <source>
        <dbReference type="Proteomes" id="UP000635828"/>
    </source>
</evidence>
<keyword evidence="2" id="KW-1185">Reference proteome</keyword>
<reference evidence="1 2" key="1">
    <citation type="submission" date="2020-08" db="EMBL/GenBank/DDBJ databases">
        <title>Genome public.</title>
        <authorList>
            <person name="Liu C."/>
            <person name="Sun Q."/>
        </authorList>
    </citation>
    <scope>NUCLEOTIDE SEQUENCE [LARGE SCALE GENOMIC DNA]</scope>
    <source>
        <strain evidence="1 2">NSJ-7</strain>
    </source>
</reference>
<proteinExistence type="predicted"/>
<organism evidence="1 2">
    <name type="scientific">Anaerostipes hominis</name>
    <name type="common">ex Liu et al. 2021</name>
    <dbReference type="NCBI Taxonomy" id="2763018"/>
    <lineage>
        <taxon>Bacteria</taxon>
        <taxon>Bacillati</taxon>
        <taxon>Bacillota</taxon>
        <taxon>Clostridia</taxon>
        <taxon>Lachnospirales</taxon>
        <taxon>Lachnospiraceae</taxon>
        <taxon>Anaerostipes</taxon>
    </lineage>
</organism>